<comment type="caution">
    <text evidence="6">The sequence shown here is derived from an EMBL/GenBank/DDBJ whole genome shotgun (WGS) entry which is preliminary data.</text>
</comment>
<evidence type="ECO:0000256" key="4">
    <source>
        <dbReference type="ARBA" id="ARBA00023136"/>
    </source>
</evidence>
<accession>A0AAV2S3C5</accession>
<evidence type="ECO:0000256" key="3">
    <source>
        <dbReference type="ARBA" id="ARBA00023134"/>
    </source>
</evidence>
<dbReference type="Proteomes" id="UP001497623">
    <property type="component" value="Unassembled WGS sequence"/>
</dbReference>
<organism evidence="6 7">
    <name type="scientific">Meganyctiphanes norvegica</name>
    <name type="common">Northern krill</name>
    <name type="synonym">Thysanopoda norvegica</name>
    <dbReference type="NCBI Taxonomy" id="48144"/>
    <lineage>
        <taxon>Eukaryota</taxon>
        <taxon>Metazoa</taxon>
        <taxon>Ecdysozoa</taxon>
        <taxon>Arthropoda</taxon>
        <taxon>Crustacea</taxon>
        <taxon>Multicrustacea</taxon>
        <taxon>Malacostraca</taxon>
        <taxon>Eumalacostraca</taxon>
        <taxon>Eucarida</taxon>
        <taxon>Euphausiacea</taxon>
        <taxon>Euphausiidae</taxon>
        <taxon>Meganyctiphanes</taxon>
    </lineage>
</organism>
<dbReference type="Gene3D" id="3.40.50.300">
    <property type="entry name" value="P-loop containing nucleotide triphosphate hydrolases"/>
    <property type="match status" value="1"/>
</dbReference>
<keyword evidence="3" id="KW-0342">GTP-binding</keyword>
<dbReference type="InterPro" id="IPR003578">
    <property type="entry name" value="Small_GTPase_Rho"/>
</dbReference>
<dbReference type="SUPFAM" id="SSF52540">
    <property type="entry name" value="P-loop containing nucleoside triphosphate hydrolases"/>
    <property type="match status" value="1"/>
</dbReference>
<dbReference type="GO" id="GO:0003006">
    <property type="term" value="P:developmental process involved in reproduction"/>
    <property type="evidence" value="ECO:0007669"/>
    <property type="project" value="UniProtKB-ARBA"/>
</dbReference>
<comment type="subcellular location">
    <subcellularLocation>
        <location evidence="1">Membrane</location>
    </subcellularLocation>
</comment>
<feature type="non-terminal residue" evidence="6">
    <location>
        <position position="196"/>
    </location>
</feature>
<evidence type="ECO:0000313" key="7">
    <source>
        <dbReference type="Proteomes" id="UP001497623"/>
    </source>
</evidence>
<dbReference type="NCBIfam" id="TIGR00231">
    <property type="entry name" value="small_GTP"/>
    <property type="match status" value="1"/>
</dbReference>
<proteinExistence type="predicted"/>
<keyword evidence="4" id="KW-0472">Membrane</keyword>
<dbReference type="PROSITE" id="PS51421">
    <property type="entry name" value="RAS"/>
    <property type="match status" value="1"/>
</dbReference>
<dbReference type="SMART" id="SM00175">
    <property type="entry name" value="RAB"/>
    <property type="match status" value="1"/>
</dbReference>
<dbReference type="GO" id="GO:0005525">
    <property type="term" value="F:GTP binding"/>
    <property type="evidence" value="ECO:0007669"/>
    <property type="project" value="UniProtKB-KW"/>
</dbReference>
<evidence type="ECO:0000256" key="2">
    <source>
        <dbReference type="ARBA" id="ARBA00022741"/>
    </source>
</evidence>
<dbReference type="GO" id="GO:0003924">
    <property type="term" value="F:GTPase activity"/>
    <property type="evidence" value="ECO:0007669"/>
    <property type="project" value="InterPro"/>
</dbReference>
<sequence length="196" mass="21875">MEEATPPPCSSARPPPSSRALPPLPKAQFAADCRPSLTGPYDRLRVCGTSSKEVELELWDTAGQEAYDRLRPLSYPDAHVILMCFSIVSPDSLENVLEKWAPEVKHFCPNVPVILVGNQKDLRDDPQTLIELQNVKQKPVSPEEGQAMAEKISAVLYLECSAKTTEGVREVFERAILSTFKKLRKNPLKKWCCISI</sequence>
<dbReference type="Pfam" id="PF00071">
    <property type="entry name" value="Ras"/>
    <property type="match status" value="1"/>
</dbReference>
<evidence type="ECO:0000256" key="1">
    <source>
        <dbReference type="ARBA" id="ARBA00004370"/>
    </source>
</evidence>
<dbReference type="PANTHER" id="PTHR24072">
    <property type="entry name" value="RHO FAMILY GTPASE"/>
    <property type="match status" value="1"/>
</dbReference>
<dbReference type="InterPro" id="IPR027417">
    <property type="entry name" value="P-loop_NTPase"/>
</dbReference>
<dbReference type="GO" id="GO:0016020">
    <property type="term" value="C:membrane"/>
    <property type="evidence" value="ECO:0007669"/>
    <property type="project" value="UniProtKB-SubCell"/>
</dbReference>
<keyword evidence="2" id="KW-0547">Nucleotide-binding</keyword>
<protein>
    <submittedName>
        <fullName evidence="6">Uncharacterized protein</fullName>
    </submittedName>
</protein>
<name>A0AAV2S3C5_MEGNR</name>
<evidence type="ECO:0000256" key="5">
    <source>
        <dbReference type="SAM" id="MobiDB-lite"/>
    </source>
</evidence>
<feature type="region of interest" description="Disordered" evidence="5">
    <location>
        <begin position="1"/>
        <end position="25"/>
    </location>
</feature>
<dbReference type="GO" id="GO:0007264">
    <property type="term" value="P:small GTPase-mediated signal transduction"/>
    <property type="evidence" value="ECO:0007669"/>
    <property type="project" value="InterPro"/>
</dbReference>
<dbReference type="GO" id="GO:0001667">
    <property type="term" value="P:ameboidal-type cell migration"/>
    <property type="evidence" value="ECO:0007669"/>
    <property type="project" value="UniProtKB-ARBA"/>
</dbReference>
<dbReference type="PROSITE" id="PS51419">
    <property type="entry name" value="RAB"/>
    <property type="match status" value="1"/>
</dbReference>
<keyword evidence="7" id="KW-1185">Reference proteome</keyword>
<dbReference type="EMBL" id="CAXKWB010044422">
    <property type="protein sequence ID" value="CAL4160640.1"/>
    <property type="molecule type" value="Genomic_DNA"/>
</dbReference>
<dbReference type="GO" id="GO:0035006">
    <property type="term" value="P:melanization defense response"/>
    <property type="evidence" value="ECO:0007669"/>
    <property type="project" value="UniProtKB-ARBA"/>
</dbReference>
<dbReference type="PROSITE" id="PS51420">
    <property type="entry name" value="RHO"/>
    <property type="match status" value="1"/>
</dbReference>
<evidence type="ECO:0000313" key="6">
    <source>
        <dbReference type="EMBL" id="CAL4160640.1"/>
    </source>
</evidence>
<dbReference type="InterPro" id="IPR001806">
    <property type="entry name" value="Small_GTPase"/>
</dbReference>
<reference evidence="6 7" key="1">
    <citation type="submission" date="2024-05" db="EMBL/GenBank/DDBJ databases">
        <authorList>
            <person name="Wallberg A."/>
        </authorList>
    </citation>
    <scope>NUCLEOTIDE SEQUENCE [LARGE SCALE GENOMIC DNA]</scope>
</reference>
<dbReference type="InterPro" id="IPR005225">
    <property type="entry name" value="Small_GTP-bd"/>
</dbReference>
<dbReference type="GO" id="GO:0022412">
    <property type="term" value="P:cellular process involved in reproduction in multicellular organism"/>
    <property type="evidence" value="ECO:0007669"/>
    <property type="project" value="UniProtKB-ARBA"/>
</dbReference>
<dbReference type="AlphaFoldDB" id="A0AAV2S3C5"/>
<dbReference type="PRINTS" id="PR00449">
    <property type="entry name" value="RASTRNSFRMNG"/>
</dbReference>
<dbReference type="FunFam" id="3.40.50.300:FF:002060">
    <property type="entry name" value="Rho family GTPase"/>
    <property type="match status" value="1"/>
</dbReference>
<dbReference type="SMART" id="SM00174">
    <property type="entry name" value="RHO"/>
    <property type="match status" value="1"/>
</dbReference>
<dbReference type="SMART" id="SM00173">
    <property type="entry name" value="RAS"/>
    <property type="match status" value="1"/>
</dbReference>
<dbReference type="GO" id="GO:0035099">
    <property type="term" value="P:hemocyte migration"/>
    <property type="evidence" value="ECO:0007669"/>
    <property type="project" value="UniProtKB-ARBA"/>
</dbReference>
<gene>
    <name evidence="6" type="ORF">MNOR_LOCUS32522</name>
</gene>